<evidence type="ECO:0000313" key="3">
    <source>
        <dbReference type="Proteomes" id="UP000051789"/>
    </source>
</evidence>
<organism evidence="2 3">
    <name type="scientific">Lacticaseibacillus thailandensis DSM 22698 = JCM 13996</name>
    <dbReference type="NCBI Taxonomy" id="1423810"/>
    <lineage>
        <taxon>Bacteria</taxon>
        <taxon>Bacillati</taxon>
        <taxon>Bacillota</taxon>
        <taxon>Bacilli</taxon>
        <taxon>Lactobacillales</taxon>
        <taxon>Lactobacillaceae</taxon>
        <taxon>Lacticaseibacillus</taxon>
    </lineage>
</organism>
<dbReference type="AlphaFoldDB" id="A0A0R2CGB5"/>
<comment type="caution">
    <text evidence="2">The sequence shown here is derived from an EMBL/GenBank/DDBJ whole genome shotgun (WGS) entry which is preliminary data.</text>
</comment>
<accession>A0A0R2CGB5</accession>
<name>A0A0R2CGB5_9LACO</name>
<dbReference type="Gene3D" id="3.40.630.30">
    <property type="match status" value="1"/>
</dbReference>
<keyword evidence="3" id="KW-1185">Reference proteome</keyword>
<dbReference type="GO" id="GO:0016747">
    <property type="term" value="F:acyltransferase activity, transferring groups other than amino-acyl groups"/>
    <property type="evidence" value="ECO:0007669"/>
    <property type="project" value="InterPro"/>
</dbReference>
<feature type="domain" description="N-acetyltransferase" evidence="1">
    <location>
        <begin position="4"/>
        <end position="167"/>
    </location>
</feature>
<evidence type="ECO:0000259" key="1">
    <source>
        <dbReference type="PROSITE" id="PS51186"/>
    </source>
</evidence>
<gene>
    <name evidence="2" type="ORF">FD19_GL000906</name>
</gene>
<dbReference type="SUPFAM" id="SSF55729">
    <property type="entry name" value="Acyl-CoA N-acyltransferases (Nat)"/>
    <property type="match status" value="1"/>
</dbReference>
<dbReference type="OrthoDB" id="9782266at2"/>
<dbReference type="Proteomes" id="UP000051789">
    <property type="component" value="Unassembled WGS sequence"/>
</dbReference>
<reference evidence="2 3" key="1">
    <citation type="journal article" date="2015" name="Genome Announc.">
        <title>Expanding the biotechnology potential of lactobacilli through comparative genomics of 213 strains and associated genera.</title>
        <authorList>
            <person name="Sun Z."/>
            <person name="Harris H.M."/>
            <person name="McCann A."/>
            <person name="Guo C."/>
            <person name="Argimon S."/>
            <person name="Zhang W."/>
            <person name="Yang X."/>
            <person name="Jeffery I.B."/>
            <person name="Cooney J.C."/>
            <person name="Kagawa T.F."/>
            <person name="Liu W."/>
            <person name="Song Y."/>
            <person name="Salvetti E."/>
            <person name="Wrobel A."/>
            <person name="Rasinkangas P."/>
            <person name="Parkhill J."/>
            <person name="Rea M.C."/>
            <person name="O'Sullivan O."/>
            <person name="Ritari J."/>
            <person name="Douillard F.P."/>
            <person name="Paul Ross R."/>
            <person name="Yang R."/>
            <person name="Briner A.E."/>
            <person name="Felis G.E."/>
            <person name="de Vos W.M."/>
            <person name="Barrangou R."/>
            <person name="Klaenhammer T.R."/>
            <person name="Caufield P.W."/>
            <person name="Cui Y."/>
            <person name="Zhang H."/>
            <person name="O'Toole P.W."/>
        </authorList>
    </citation>
    <scope>NUCLEOTIDE SEQUENCE [LARGE SCALE GENOMIC DNA]</scope>
    <source>
        <strain evidence="2 3">DSM 22698</strain>
    </source>
</reference>
<dbReference type="PATRIC" id="fig|1423810.4.peg.933"/>
<dbReference type="Pfam" id="PF00583">
    <property type="entry name" value="Acetyltransf_1"/>
    <property type="match status" value="1"/>
</dbReference>
<dbReference type="RefSeq" id="WP_054750078.1">
    <property type="nucleotide sequence ID" value="NZ_AYZK01000002.1"/>
</dbReference>
<dbReference type="EMBL" id="AYZK01000002">
    <property type="protein sequence ID" value="KRM87403.1"/>
    <property type="molecule type" value="Genomic_DNA"/>
</dbReference>
<dbReference type="STRING" id="1423810.FD19_GL000906"/>
<evidence type="ECO:0000313" key="2">
    <source>
        <dbReference type="EMBL" id="KRM87403.1"/>
    </source>
</evidence>
<sequence length="167" mass="18593">MGKIEWRPVRSMADRHTVLDLYQGAAEYFRNNGDPYPDRAMVEHDRTARPDNVPADQKHFGILQLAGANIGVLDLLDGYPDAQTVYIGLLLLPAQYQHQGLGTRVVTGLAQHFAAAGRRQLRVAVVTTNQAVRSFWLERGFQVVGQSRAALTPRNIQTVDVMDLSLK</sequence>
<dbReference type="InterPro" id="IPR000182">
    <property type="entry name" value="GNAT_dom"/>
</dbReference>
<proteinExistence type="predicted"/>
<protein>
    <recommendedName>
        <fullName evidence="1">N-acetyltransferase domain-containing protein</fullName>
    </recommendedName>
</protein>
<dbReference type="PROSITE" id="PS51186">
    <property type="entry name" value="GNAT"/>
    <property type="match status" value="1"/>
</dbReference>
<dbReference type="CDD" id="cd04301">
    <property type="entry name" value="NAT_SF"/>
    <property type="match status" value="1"/>
</dbReference>
<dbReference type="InterPro" id="IPR016181">
    <property type="entry name" value="Acyl_CoA_acyltransferase"/>
</dbReference>